<dbReference type="EMBL" id="JAAGOA010000011">
    <property type="protein sequence ID" value="NEE01833.1"/>
    <property type="molecule type" value="Genomic_DNA"/>
</dbReference>
<evidence type="ECO:0000256" key="2">
    <source>
        <dbReference type="RuleBase" id="RU362080"/>
    </source>
</evidence>
<gene>
    <name evidence="4" type="ORF">G1H10_16795</name>
</gene>
<evidence type="ECO:0000256" key="1">
    <source>
        <dbReference type="ARBA" id="ARBA00009981"/>
    </source>
</evidence>
<sequence length="93" mass="10147">MTTTIGLRELRQKASEYVRRAEAGERVTVTVAGRPAAELVPHSGLSWTPLDRVLNALSGPPLIPLERDQPEDLIDPWTTGNTLDTGDARDTGR</sequence>
<accession>A0A6L9S9X6</accession>
<keyword evidence="5" id="KW-1185">Reference proteome</keyword>
<dbReference type="InterPro" id="IPR036165">
    <property type="entry name" value="YefM-like_sf"/>
</dbReference>
<protein>
    <recommendedName>
        <fullName evidence="2">Antitoxin</fullName>
    </recommendedName>
</protein>
<organism evidence="4 5">
    <name type="scientific">Phytoactinopolyspora halotolerans</name>
    <dbReference type="NCBI Taxonomy" id="1981512"/>
    <lineage>
        <taxon>Bacteria</taxon>
        <taxon>Bacillati</taxon>
        <taxon>Actinomycetota</taxon>
        <taxon>Actinomycetes</taxon>
        <taxon>Jiangellales</taxon>
        <taxon>Jiangellaceae</taxon>
        <taxon>Phytoactinopolyspora</taxon>
    </lineage>
</organism>
<comment type="caution">
    <text evidence="4">The sequence shown here is derived from an EMBL/GenBank/DDBJ whole genome shotgun (WGS) entry which is preliminary data.</text>
</comment>
<dbReference type="RefSeq" id="WP_163739827.1">
    <property type="nucleotide sequence ID" value="NZ_JAAGOA010000011.1"/>
</dbReference>
<comment type="similarity">
    <text evidence="1 2">Belongs to the phD/YefM antitoxin family.</text>
</comment>
<name>A0A6L9S9X6_9ACTN</name>
<dbReference type="AlphaFoldDB" id="A0A6L9S9X6"/>
<dbReference type="Proteomes" id="UP000475214">
    <property type="component" value="Unassembled WGS sequence"/>
</dbReference>
<dbReference type="NCBIfam" id="TIGR01552">
    <property type="entry name" value="phd_fam"/>
    <property type="match status" value="1"/>
</dbReference>
<dbReference type="Pfam" id="PF02604">
    <property type="entry name" value="PhdYeFM_antitox"/>
    <property type="match status" value="1"/>
</dbReference>
<dbReference type="Gene3D" id="3.40.1620.10">
    <property type="entry name" value="YefM-like domain"/>
    <property type="match status" value="1"/>
</dbReference>
<comment type="function">
    <text evidence="2">Antitoxin component of a type II toxin-antitoxin (TA) system.</text>
</comment>
<dbReference type="InterPro" id="IPR006442">
    <property type="entry name" value="Antitoxin_Phd/YefM"/>
</dbReference>
<feature type="region of interest" description="Disordered" evidence="3">
    <location>
        <begin position="64"/>
        <end position="93"/>
    </location>
</feature>
<evidence type="ECO:0000313" key="5">
    <source>
        <dbReference type="Proteomes" id="UP000475214"/>
    </source>
</evidence>
<evidence type="ECO:0000313" key="4">
    <source>
        <dbReference type="EMBL" id="NEE01833.1"/>
    </source>
</evidence>
<dbReference type="SUPFAM" id="SSF143120">
    <property type="entry name" value="YefM-like"/>
    <property type="match status" value="1"/>
</dbReference>
<evidence type="ECO:0000256" key="3">
    <source>
        <dbReference type="SAM" id="MobiDB-lite"/>
    </source>
</evidence>
<proteinExistence type="inferred from homology"/>
<reference evidence="4 5" key="1">
    <citation type="submission" date="2020-02" db="EMBL/GenBank/DDBJ databases">
        <authorList>
            <person name="Li X.-J."/>
            <person name="Han X.-M."/>
        </authorList>
    </citation>
    <scope>NUCLEOTIDE SEQUENCE [LARGE SCALE GENOMIC DNA]</scope>
    <source>
        <strain evidence="4 5">CCTCC AB 2017055</strain>
    </source>
</reference>